<proteinExistence type="predicted"/>
<feature type="transmembrane region" description="Helical" evidence="2">
    <location>
        <begin position="59"/>
        <end position="81"/>
    </location>
</feature>
<evidence type="ECO:0008006" key="5">
    <source>
        <dbReference type="Google" id="ProtNLM"/>
    </source>
</evidence>
<dbReference type="Proteomes" id="UP000216682">
    <property type="component" value="Unassembled WGS sequence"/>
</dbReference>
<comment type="caution">
    <text evidence="3">The sequence shown here is derived from an EMBL/GenBank/DDBJ whole genome shotgun (WGS) entry which is preliminary data.</text>
</comment>
<name>A0A265E8R0_9STAP</name>
<feature type="transmembrane region" description="Helical" evidence="2">
    <location>
        <begin position="6"/>
        <end position="24"/>
    </location>
</feature>
<keyword evidence="2" id="KW-0812">Transmembrane</keyword>
<feature type="transmembrane region" description="Helical" evidence="2">
    <location>
        <begin position="29"/>
        <end position="47"/>
    </location>
</feature>
<gene>
    <name evidence="3" type="ORF">CFN03_01400</name>
</gene>
<keyword evidence="2" id="KW-1133">Transmembrane helix</keyword>
<dbReference type="EMBL" id="NPEZ01000001">
    <property type="protein sequence ID" value="OZT77967.1"/>
    <property type="molecule type" value="Genomic_DNA"/>
</dbReference>
<evidence type="ECO:0000313" key="4">
    <source>
        <dbReference type="Proteomes" id="UP000216682"/>
    </source>
</evidence>
<evidence type="ECO:0000313" key="3">
    <source>
        <dbReference type="EMBL" id="OZT77967.1"/>
    </source>
</evidence>
<protein>
    <recommendedName>
        <fullName evidence="5">Permease</fullName>
    </recommendedName>
</protein>
<keyword evidence="2" id="KW-0472">Membrane</keyword>
<dbReference type="RefSeq" id="WP_094905487.1">
    <property type="nucleotide sequence ID" value="NZ_BMCA01000001.1"/>
</dbReference>
<reference evidence="3 4" key="1">
    <citation type="submission" date="2017-07" db="EMBL/GenBank/DDBJ databases">
        <title>Shotgun whole genome sequences of three halophilic bacterial isolates.</title>
        <authorList>
            <person name="Pozzo T."/>
            <person name="Higdon S.M."/>
            <person name="Quillaguaman J."/>
        </authorList>
    </citation>
    <scope>NUCLEOTIDE SEQUENCE [LARGE SCALE GENOMIC DNA]</scope>
    <source>
        <strain evidence="3 4">BU-1</strain>
    </source>
</reference>
<dbReference type="AlphaFoldDB" id="A0A265E8R0"/>
<organism evidence="3 4">
    <name type="scientific">Salinicoccus roseus</name>
    <dbReference type="NCBI Taxonomy" id="45670"/>
    <lineage>
        <taxon>Bacteria</taxon>
        <taxon>Bacillati</taxon>
        <taxon>Bacillota</taxon>
        <taxon>Bacilli</taxon>
        <taxon>Bacillales</taxon>
        <taxon>Staphylococcaceae</taxon>
        <taxon>Salinicoccus</taxon>
    </lineage>
</organism>
<accession>A0A265E8R0</accession>
<feature type="region of interest" description="Disordered" evidence="1">
    <location>
        <begin position="90"/>
        <end position="112"/>
    </location>
</feature>
<evidence type="ECO:0000256" key="2">
    <source>
        <dbReference type="SAM" id="Phobius"/>
    </source>
</evidence>
<sequence length="112" mass="12733">MIDSPSFYIISILLVIIISVLIALSTSKYILMPIAVFIIMALTAFIVPNFMEDTNWEPLMGYAVFLGILSLIVSVLTWLYVRGRRRKKALADEHAGAQEVDQTDHPHDERKR</sequence>
<evidence type="ECO:0000256" key="1">
    <source>
        <dbReference type="SAM" id="MobiDB-lite"/>
    </source>
</evidence>